<name>A0A553NEB1_TIGCA</name>
<organism evidence="10 11">
    <name type="scientific">Tigriopus californicus</name>
    <name type="common">Marine copepod</name>
    <dbReference type="NCBI Taxonomy" id="6832"/>
    <lineage>
        <taxon>Eukaryota</taxon>
        <taxon>Metazoa</taxon>
        <taxon>Ecdysozoa</taxon>
        <taxon>Arthropoda</taxon>
        <taxon>Crustacea</taxon>
        <taxon>Multicrustacea</taxon>
        <taxon>Hexanauplia</taxon>
        <taxon>Copepoda</taxon>
        <taxon>Harpacticoida</taxon>
        <taxon>Harpacticidae</taxon>
        <taxon>Tigriopus</taxon>
    </lineage>
</organism>
<keyword evidence="4" id="KW-0812">Transmembrane</keyword>
<keyword evidence="3 9" id="KW-0808">Transferase</keyword>
<evidence type="ECO:0000256" key="6">
    <source>
        <dbReference type="ARBA" id="ARBA00023034"/>
    </source>
</evidence>
<dbReference type="PANTHER" id="PTHR12137:SF54">
    <property type="entry name" value="CARBOHYDRATE SULFOTRANSFERASE"/>
    <property type="match status" value="1"/>
</dbReference>
<comment type="subcellular location">
    <subcellularLocation>
        <location evidence="1 9">Golgi apparatus membrane</location>
        <topology evidence="1 9">Single-pass type II membrane protein</topology>
    </subcellularLocation>
</comment>
<evidence type="ECO:0000256" key="5">
    <source>
        <dbReference type="ARBA" id="ARBA00022989"/>
    </source>
</evidence>
<keyword evidence="5" id="KW-1133">Transmembrane helix</keyword>
<proteinExistence type="inferred from homology"/>
<evidence type="ECO:0000313" key="11">
    <source>
        <dbReference type="Proteomes" id="UP000318571"/>
    </source>
</evidence>
<accession>A0A553NEB1</accession>
<keyword evidence="8 9" id="KW-0325">Glycoprotein</keyword>
<evidence type="ECO:0000256" key="9">
    <source>
        <dbReference type="RuleBase" id="RU364020"/>
    </source>
</evidence>
<evidence type="ECO:0000256" key="2">
    <source>
        <dbReference type="ARBA" id="ARBA00006339"/>
    </source>
</evidence>
<dbReference type="InterPro" id="IPR005331">
    <property type="entry name" value="Sulfotransferase"/>
</dbReference>
<keyword evidence="9" id="KW-0735">Signal-anchor</keyword>
<dbReference type="PANTHER" id="PTHR12137">
    <property type="entry name" value="CARBOHYDRATE SULFOTRANSFERASE"/>
    <property type="match status" value="1"/>
</dbReference>
<sequence>MMRPQVVYIASTDVDDLDEVEEVIGGPDEERVVRLNRVCQKYSDPFRPESWAVSDVGASGNALKALGSEVVFLFSQKSVASVCVPHKIGSHSWGRFVQSLPKSQIAWSKWQALSWEDRFEQAFKVVVVRHPFDRLISVYRMIFQNWCDPTRFLAKQWRNVCQTDFSRETNDALSTKPSVDTVTGFLKQMLDEHQHGNDRFIQTLWQKFHPNEELTSPKDQLRFTFPEFVRFLVNGTAELGPEMADHKGLSYHWAPYWRECSLCSPQTRPQFVIHLETFQKDLDQLMNRLDMADQAHLFPHTHRQEGGQSSRLRHQYFSTLSQSEVLQLYDKYRLDHELFGYSIQEFLSSAQIA</sequence>
<dbReference type="GO" id="GO:0000139">
    <property type="term" value="C:Golgi membrane"/>
    <property type="evidence" value="ECO:0007669"/>
    <property type="project" value="UniProtKB-SubCell"/>
</dbReference>
<comment type="similarity">
    <text evidence="2 9">Belongs to the sulfotransferase 2 family.</text>
</comment>
<dbReference type="GO" id="GO:0008146">
    <property type="term" value="F:sulfotransferase activity"/>
    <property type="evidence" value="ECO:0007669"/>
    <property type="project" value="InterPro"/>
</dbReference>
<dbReference type="AlphaFoldDB" id="A0A553NEB1"/>
<gene>
    <name evidence="10" type="ORF">TCAL_03565</name>
</gene>
<dbReference type="Proteomes" id="UP000318571">
    <property type="component" value="Chromosome 10"/>
</dbReference>
<evidence type="ECO:0000313" key="10">
    <source>
        <dbReference type="EMBL" id="TRY63786.1"/>
    </source>
</evidence>
<keyword evidence="9" id="KW-0119">Carbohydrate metabolism</keyword>
<dbReference type="EC" id="2.8.2.-" evidence="9"/>
<dbReference type="GO" id="GO:0016051">
    <property type="term" value="P:carbohydrate biosynthetic process"/>
    <property type="evidence" value="ECO:0007669"/>
    <property type="project" value="InterPro"/>
</dbReference>
<evidence type="ECO:0000256" key="7">
    <source>
        <dbReference type="ARBA" id="ARBA00023136"/>
    </source>
</evidence>
<dbReference type="Pfam" id="PF03567">
    <property type="entry name" value="Sulfotransfer_2"/>
    <property type="match status" value="1"/>
</dbReference>
<dbReference type="OMA" id="YSDPFRP"/>
<keyword evidence="6 9" id="KW-0333">Golgi apparatus</keyword>
<protein>
    <recommendedName>
        <fullName evidence="9">Carbohydrate sulfotransferase</fullName>
        <ecNumber evidence="9">2.8.2.-</ecNumber>
    </recommendedName>
</protein>
<evidence type="ECO:0000256" key="1">
    <source>
        <dbReference type="ARBA" id="ARBA00004323"/>
    </source>
</evidence>
<dbReference type="InterPro" id="IPR018011">
    <property type="entry name" value="Carb_sulfotrans_8-10"/>
</dbReference>
<evidence type="ECO:0000256" key="4">
    <source>
        <dbReference type="ARBA" id="ARBA00022692"/>
    </source>
</evidence>
<dbReference type="EMBL" id="VCGU01000458">
    <property type="protein sequence ID" value="TRY63786.1"/>
    <property type="molecule type" value="Genomic_DNA"/>
</dbReference>
<evidence type="ECO:0000256" key="3">
    <source>
        <dbReference type="ARBA" id="ARBA00022679"/>
    </source>
</evidence>
<reference evidence="10 11" key="1">
    <citation type="journal article" date="2018" name="Nat. Ecol. Evol.">
        <title>Genomic signatures of mitonuclear coevolution across populations of Tigriopus californicus.</title>
        <authorList>
            <person name="Barreto F.S."/>
            <person name="Watson E.T."/>
            <person name="Lima T.G."/>
            <person name="Willett C.S."/>
            <person name="Edmands S."/>
            <person name="Li W."/>
            <person name="Burton R.S."/>
        </authorList>
    </citation>
    <scope>NUCLEOTIDE SEQUENCE [LARGE SCALE GENOMIC DNA]</scope>
    <source>
        <strain evidence="10 11">San Diego</strain>
    </source>
</reference>
<comment type="caution">
    <text evidence="10">The sequence shown here is derived from an EMBL/GenBank/DDBJ whole genome shotgun (WGS) entry which is preliminary data.</text>
</comment>
<keyword evidence="7" id="KW-0472">Membrane</keyword>
<keyword evidence="11" id="KW-1185">Reference proteome</keyword>
<evidence type="ECO:0000256" key="8">
    <source>
        <dbReference type="ARBA" id="ARBA00023180"/>
    </source>
</evidence>